<feature type="domain" description="PhnB-like" evidence="1">
    <location>
        <begin position="4"/>
        <end position="128"/>
    </location>
</feature>
<accession>A0A1I5W8G2</accession>
<evidence type="ECO:0000313" key="2">
    <source>
        <dbReference type="EMBL" id="SFQ15931.1"/>
    </source>
</evidence>
<dbReference type="AlphaFoldDB" id="A0A1I5W8G2"/>
<evidence type="ECO:0000313" key="3">
    <source>
        <dbReference type="Proteomes" id="UP000199031"/>
    </source>
</evidence>
<dbReference type="PANTHER" id="PTHR33990">
    <property type="entry name" value="PROTEIN YJDN-RELATED"/>
    <property type="match status" value="1"/>
</dbReference>
<dbReference type="CDD" id="cd06588">
    <property type="entry name" value="PhnB_like"/>
    <property type="match status" value="1"/>
</dbReference>
<dbReference type="InterPro" id="IPR029068">
    <property type="entry name" value="Glyas_Bleomycin-R_OHBP_Dase"/>
</dbReference>
<name>A0A1I5W8G2_9BACT</name>
<dbReference type="RefSeq" id="WP_090658262.1">
    <property type="nucleotide sequence ID" value="NZ_FOXQ01000006.1"/>
</dbReference>
<dbReference type="InterPro" id="IPR028973">
    <property type="entry name" value="PhnB-like"/>
</dbReference>
<dbReference type="Pfam" id="PF06983">
    <property type="entry name" value="3-dmu-9_3-mt"/>
    <property type="match status" value="1"/>
</dbReference>
<evidence type="ECO:0000259" key="1">
    <source>
        <dbReference type="Pfam" id="PF06983"/>
    </source>
</evidence>
<dbReference type="PANTHER" id="PTHR33990:SF1">
    <property type="entry name" value="PROTEIN YJDN"/>
    <property type="match status" value="1"/>
</dbReference>
<proteinExistence type="predicted"/>
<dbReference type="STRING" id="1465490.SAMN05444277_10624"/>
<organism evidence="2 3">
    <name type="scientific">Parafilimonas terrae</name>
    <dbReference type="NCBI Taxonomy" id="1465490"/>
    <lineage>
        <taxon>Bacteria</taxon>
        <taxon>Pseudomonadati</taxon>
        <taxon>Bacteroidota</taxon>
        <taxon>Chitinophagia</taxon>
        <taxon>Chitinophagales</taxon>
        <taxon>Chitinophagaceae</taxon>
        <taxon>Parafilimonas</taxon>
    </lineage>
</organism>
<dbReference type="SUPFAM" id="SSF54593">
    <property type="entry name" value="Glyoxalase/Bleomycin resistance protein/Dihydroxybiphenyl dioxygenase"/>
    <property type="match status" value="1"/>
</dbReference>
<reference evidence="2 3" key="1">
    <citation type="submission" date="2016-10" db="EMBL/GenBank/DDBJ databases">
        <authorList>
            <person name="de Groot N.N."/>
        </authorList>
    </citation>
    <scope>NUCLEOTIDE SEQUENCE [LARGE SCALE GENOMIC DNA]</scope>
    <source>
        <strain evidence="2 3">DSM 28286</strain>
    </source>
</reference>
<sequence length="140" mass="15981">MYHLVPYLHFNGNAEEVLNFYKDVFDGEILTINRYGDSPMKGDESLNDKIIHSRLKFGNNVIMISDSFNGQLANTGGNIQMSVEVDDENRIKEVFDKMAEGGKVTMPLAKQFWGATFGMLQDKFGVNWMFNYEGEKAEQH</sequence>
<dbReference type="Gene3D" id="3.10.180.10">
    <property type="entry name" value="2,3-Dihydroxybiphenyl 1,2-Dioxygenase, domain 1"/>
    <property type="match status" value="1"/>
</dbReference>
<gene>
    <name evidence="2" type="ORF">SAMN05444277_10624</name>
</gene>
<dbReference type="EMBL" id="FOXQ01000006">
    <property type="protein sequence ID" value="SFQ15931.1"/>
    <property type="molecule type" value="Genomic_DNA"/>
</dbReference>
<dbReference type="Proteomes" id="UP000199031">
    <property type="component" value="Unassembled WGS sequence"/>
</dbReference>
<keyword evidence="3" id="KW-1185">Reference proteome</keyword>
<protein>
    <submittedName>
        <fullName evidence="2">PhnB protein</fullName>
    </submittedName>
</protein>
<dbReference type="OrthoDB" id="9795306at2"/>